<dbReference type="GO" id="GO:0016787">
    <property type="term" value="F:hydrolase activity"/>
    <property type="evidence" value="ECO:0007669"/>
    <property type="project" value="UniProtKB-KW"/>
</dbReference>
<evidence type="ECO:0000313" key="3">
    <source>
        <dbReference type="EMBL" id="MFC3121657.1"/>
    </source>
</evidence>
<feature type="signal peptide" evidence="1">
    <location>
        <begin position="1"/>
        <end position="21"/>
    </location>
</feature>
<dbReference type="RefSeq" id="WP_376919792.1">
    <property type="nucleotide sequence ID" value="NZ_JBHRSW010000014.1"/>
</dbReference>
<dbReference type="Pfam" id="PF18559">
    <property type="entry name" value="Exop_C"/>
    <property type="match status" value="1"/>
</dbReference>
<dbReference type="InterPro" id="IPR041443">
    <property type="entry name" value="Exop_C"/>
</dbReference>
<feature type="chain" id="PRO_5047106136" evidence="1">
    <location>
        <begin position="22"/>
        <end position="210"/>
    </location>
</feature>
<dbReference type="Proteomes" id="UP001595478">
    <property type="component" value="Unassembled WGS sequence"/>
</dbReference>
<comment type="caution">
    <text evidence="3">The sequence shown here is derived from an EMBL/GenBank/DDBJ whole genome shotgun (WGS) entry which is preliminary data.</text>
</comment>
<feature type="domain" description="ExoP galactose-binding-like" evidence="2">
    <location>
        <begin position="112"/>
        <end position="199"/>
    </location>
</feature>
<keyword evidence="4" id="KW-1185">Reference proteome</keyword>
<evidence type="ECO:0000256" key="1">
    <source>
        <dbReference type="SAM" id="SignalP"/>
    </source>
</evidence>
<name>A0ABV7FS43_9ALTE</name>
<keyword evidence="3" id="KW-0378">Hydrolase</keyword>
<sequence>MRLLKKVSLCSLFLVVGMAQASTTPILADGKAVSPYELSLSFGKKVITDKKQKTAKGSLIATPFTEDEVSGVRFKWRPRGVKNQWGSADTNVHTITVINRQMHANLGDNYQSKALNIRTKVLRKPDELVELTMECKWDWKCRASVQLKSVLSRLPVGEWSNVTIPMACFDQSKIDLSAVTTPFMLHTSGKMELEISSVEVITLSQAVNQC</sequence>
<dbReference type="EMBL" id="JBHRSW010000014">
    <property type="protein sequence ID" value="MFC3121657.1"/>
    <property type="molecule type" value="Genomic_DNA"/>
</dbReference>
<gene>
    <name evidence="3" type="ORF">ACFOHL_08490</name>
</gene>
<dbReference type="Gene3D" id="2.60.120.430">
    <property type="entry name" value="Galactose-binding lectin"/>
    <property type="match status" value="1"/>
</dbReference>
<accession>A0ABV7FS43</accession>
<protein>
    <submittedName>
        <fullName evidence="3">Glycoside hydrolase</fullName>
    </submittedName>
</protein>
<organism evidence="3 4">
    <name type="scientific">Agaribacter flavus</name>
    <dbReference type="NCBI Taxonomy" id="1902781"/>
    <lineage>
        <taxon>Bacteria</taxon>
        <taxon>Pseudomonadati</taxon>
        <taxon>Pseudomonadota</taxon>
        <taxon>Gammaproteobacteria</taxon>
        <taxon>Alteromonadales</taxon>
        <taxon>Alteromonadaceae</taxon>
        <taxon>Agaribacter</taxon>
    </lineage>
</organism>
<proteinExistence type="predicted"/>
<evidence type="ECO:0000313" key="4">
    <source>
        <dbReference type="Proteomes" id="UP001595478"/>
    </source>
</evidence>
<keyword evidence="1" id="KW-0732">Signal</keyword>
<reference evidence="4" key="1">
    <citation type="journal article" date="2019" name="Int. J. Syst. Evol. Microbiol.">
        <title>The Global Catalogue of Microorganisms (GCM) 10K type strain sequencing project: providing services to taxonomists for standard genome sequencing and annotation.</title>
        <authorList>
            <consortium name="The Broad Institute Genomics Platform"/>
            <consortium name="The Broad Institute Genome Sequencing Center for Infectious Disease"/>
            <person name="Wu L."/>
            <person name="Ma J."/>
        </authorList>
    </citation>
    <scope>NUCLEOTIDE SEQUENCE [LARGE SCALE GENOMIC DNA]</scope>
    <source>
        <strain evidence="4">KCTC 52473</strain>
    </source>
</reference>
<evidence type="ECO:0000259" key="2">
    <source>
        <dbReference type="Pfam" id="PF18559"/>
    </source>
</evidence>